<dbReference type="PROSITE" id="PS00018">
    <property type="entry name" value="EF_HAND_1"/>
    <property type="match status" value="1"/>
</dbReference>
<protein>
    <recommendedName>
        <fullName evidence="2">EF-hand domain-containing protein</fullName>
    </recommendedName>
</protein>
<dbReference type="EMBL" id="JAWDIO010000002">
    <property type="protein sequence ID" value="MDU0354793.1"/>
    <property type="molecule type" value="Genomic_DNA"/>
</dbReference>
<evidence type="ECO:0000256" key="1">
    <source>
        <dbReference type="SAM" id="SignalP"/>
    </source>
</evidence>
<comment type="caution">
    <text evidence="3">The sequence shown here is derived from an EMBL/GenBank/DDBJ whole genome shotgun (WGS) entry which is preliminary data.</text>
</comment>
<dbReference type="Pfam" id="PF13202">
    <property type="entry name" value="EF-hand_5"/>
    <property type="match status" value="2"/>
</dbReference>
<evidence type="ECO:0000313" key="3">
    <source>
        <dbReference type="EMBL" id="MDU0354793.1"/>
    </source>
</evidence>
<keyword evidence="4" id="KW-1185">Reference proteome</keyword>
<dbReference type="SUPFAM" id="SSF47473">
    <property type="entry name" value="EF-hand"/>
    <property type="match status" value="1"/>
</dbReference>
<dbReference type="PROSITE" id="PS50222">
    <property type="entry name" value="EF_HAND_2"/>
    <property type="match status" value="1"/>
</dbReference>
<dbReference type="RefSeq" id="WP_316026370.1">
    <property type="nucleotide sequence ID" value="NZ_JAWDIO010000002.1"/>
</dbReference>
<gene>
    <name evidence="3" type="ORF">RS130_13465</name>
</gene>
<feature type="signal peptide" evidence="1">
    <location>
        <begin position="1"/>
        <end position="22"/>
    </location>
</feature>
<keyword evidence="1" id="KW-0732">Signal</keyword>
<evidence type="ECO:0000313" key="4">
    <source>
        <dbReference type="Proteomes" id="UP001247805"/>
    </source>
</evidence>
<dbReference type="InterPro" id="IPR011992">
    <property type="entry name" value="EF-hand-dom_pair"/>
</dbReference>
<dbReference type="Gene3D" id="1.10.238.10">
    <property type="entry name" value="EF-hand"/>
    <property type="match status" value="1"/>
</dbReference>
<dbReference type="Proteomes" id="UP001247805">
    <property type="component" value="Unassembled WGS sequence"/>
</dbReference>
<reference evidence="3 4" key="1">
    <citation type="submission" date="2023-10" db="EMBL/GenBank/DDBJ databases">
        <title>Glaciecola aquimarina strain GGW-M5 nov., isolated from a coastal seawater.</title>
        <authorList>
            <person name="Bayburt H."/>
            <person name="Kim J.M."/>
            <person name="Choi B.J."/>
            <person name="Jeon C.O."/>
        </authorList>
    </citation>
    <scope>NUCLEOTIDE SEQUENCE [LARGE SCALE GENOMIC DNA]</scope>
    <source>
        <strain evidence="3 4">KCTC 32108</strain>
    </source>
</reference>
<dbReference type="InterPro" id="IPR002048">
    <property type="entry name" value="EF_hand_dom"/>
</dbReference>
<evidence type="ECO:0000259" key="2">
    <source>
        <dbReference type="PROSITE" id="PS50222"/>
    </source>
</evidence>
<name>A0ABU3SXP7_9ALTE</name>
<organism evidence="3 4">
    <name type="scientific">Paraglaciecola aquimarina</name>
    <dbReference type="NCBI Taxonomy" id="1235557"/>
    <lineage>
        <taxon>Bacteria</taxon>
        <taxon>Pseudomonadati</taxon>
        <taxon>Pseudomonadota</taxon>
        <taxon>Gammaproteobacteria</taxon>
        <taxon>Alteromonadales</taxon>
        <taxon>Alteromonadaceae</taxon>
        <taxon>Paraglaciecola</taxon>
    </lineage>
</organism>
<proteinExistence type="predicted"/>
<feature type="domain" description="EF-hand" evidence="2">
    <location>
        <begin position="46"/>
        <end position="81"/>
    </location>
</feature>
<feature type="chain" id="PRO_5047337175" description="EF-hand domain-containing protein" evidence="1">
    <location>
        <begin position="23"/>
        <end position="81"/>
    </location>
</feature>
<sequence>MTTSSIAITAILTAFTSFSSLAGDDEALIDKFDLDQDGQISIKEAVAEPQLLAAFGKIDTDGNGVITKQELSKSGFRLIRF</sequence>
<accession>A0ABU3SXP7</accession>
<dbReference type="InterPro" id="IPR018247">
    <property type="entry name" value="EF_Hand_1_Ca_BS"/>
</dbReference>